<dbReference type="InterPro" id="IPR050683">
    <property type="entry name" value="Bact_Polysacc_Export_ATP-bd"/>
</dbReference>
<comment type="caution">
    <text evidence="6">The sequence shown here is derived from an EMBL/GenBank/DDBJ whole genome shotgun (WGS) entry which is preliminary data.</text>
</comment>
<keyword evidence="3" id="KW-0547">Nucleotide-binding</keyword>
<dbReference type="InterPro" id="IPR029439">
    <property type="entry name" value="Wzt_C"/>
</dbReference>
<dbReference type="GO" id="GO:0005524">
    <property type="term" value="F:ATP binding"/>
    <property type="evidence" value="ECO:0007669"/>
    <property type="project" value="UniProtKB-KW"/>
</dbReference>
<sequence>MTSSSVIEVAGLGKNFRIYNSAGARIASWLRGDRPGGHQDNWVLRGIDFSIGKGECVGIIGRNGSGKSTLLKLITGTLHPTEGSIRVNGRVLALLELGTGFNVELTGRQNVDLSAELHGFDPGYAKRRMEDIERFADIGAFFDRPVKTYSSGMFVRLAFSIFLFMEPDILIVDEALSVGDLFFQQKCFEAIQQIKARGTTLLFVSHDMSAVRNICDRAVLLDGGRSTFVGAPDEAVMHYYQANATPLPAGPSEAAAEAPAEAAQAAPPGEMIDTIHRQSILDRKTRLGSGGLEITGARCCTDAGVDALEVRSAQPLNFWLALKAHERIVEPNVGIEVYDRFNQLVFGVSLRNLGHVLEPMKPGASLVVHFRLRFSVMPGEYSISLATAEQHGTDDQNAGRFLDRHDKLGPILVFWDQPMMKFYGLADLHTDFEVFEPAVAATPAEAIDVE</sequence>
<evidence type="ECO:0000256" key="4">
    <source>
        <dbReference type="ARBA" id="ARBA00022840"/>
    </source>
</evidence>
<dbReference type="SMART" id="SM00382">
    <property type="entry name" value="AAA"/>
    <property type="match status" value="1"/>
</dbReference>
<keyword evidence="2" id="KW-0813">Transport</keyword>
<evidence type="ECO:0000256" key="2">
    <source>
        <dbReference type="ARBA" id="ARBA00022448"/>
    </source>
</evidence>
<comment type="similarity">
    <text evidence="1">Belongs to the ABC transporter superfamily.</text>
</comment>
<name>A0ABS1I6W3_9PROT</name>
<dbReference type="PROSITE" id="PS00211">
    <property type="entry name" value="ABC_TRANSPORTER_1"/>
    <property type="match status" value="1"/>
</dbReference>
<keyword evidence="4 6" id="KW-0067">ATP-binding</keyword>
<accession>A0ABS1I6W3</accession>
<dbReference type="EMBL" id="JAEPIV010000031">
    <property type="protein sequence ID" value="MBK4722810.1"/>
    <property type="molecule type" value="Genomic_DNA"/>
</dbReference>
<evidence type="ECO:0000313" key="7">
    <source>
        <dbReference type="Proteomes" id="UP000654452"/>
    </source>
</evidence>
<dbReference type="PROSITE" id="PS50893">
    <property type="entry name" value="ABC_TRANSPORTER_2"/>
    <property type="match status" value="1"/>
</dbReference>
<keyword evidence="7" id="KW-1185">Reference proteome</keyword>
<dbReference type="CDD" id="cd10147">
    <property type="entry name" value="Wzt_C-like"/>
    <property type="match status" value="1"/>
</dbReference>
<dbReference type="PANTHER" id="PTHR46743">
    <property type="entry name" value="TEICHOIC ACIDS EXPORT ATP-BINDING PROTEIN TAGH"/>
    <property type="match status" value="1"/>
</dbReference>
<dbReference type="Gene3D" id="3.40.50.300">
    <property type="entry name" value="P-loop containing nucleotide triphosphate hydrolases"/>
    <property type="match status" value="1"/>
</dbReference>
<dbReference type="Pfam" id="PF14524">
    <property type="entry name" value="Wzt_C"/>
    <property type="match status" value="1"/>
</dbReference>
<evidence type="ECO:0000313" key="6">
    <source>
        <dbReference type="EMBL" id="MBK4722810.1"/>
    </source>
</evidence>
<feature type="domain" description="ABC transporter" evidence="5">
    <location>
        <begin position="24"/>
        <end position="248"/>
    </location>
</feature>
<dbReference type="Pfam" id="PF00005">
    <property type="entry name" value="ABC_tran"/>
    <property type="match status" value="1"/>
</dbReference>
<gene>
    <name evidence="6" type="ORF">JJL56_28540</name>
</gene>
<dbReference type="InterPro" id="IPR003439">
    <property type="entry name" value="ABC_transporter-like_ATP-bd"/>
</dbReference>
<reference evidence="6 7" key="1">
    <citation type="submission" date="2021-01" db="EMBL/GenBank/DDBJ databases">
        <title>Azospirillum sp. YIM DDC1 draft genome.</title>
        <authorList>
            <person name="Wang Y.-X."/>
        </authorList>
    </citation>
    <scope>NUCLEOTIDE SEQUENCE [LARGE SCALE GENOMIC DNA]</scope>
    <source>
        <strain evidence="6 7">YIM DDC1</strain>
    </source>
</reference>
<dbReference type="Gene3D" id="2.70.50.60">
    <property type="entry name" value="abc- transporter (atp binding component) like domain"/>
    <property type="match status" value="1"/>
</dbReference>
<dbReference type="InterPro" id="IPR017871">
    <property type="entry name" value="ABC_transporter-like_CS"/>
</dbReference>
<evidence type="ECO:0000259" key="5">
    <source>
        <dbReference type="PROSITE" id="PS50893"/>
    </source>
</evidence>
<dbReference type="CDD" id="cd03220">
    <property type="entry name" value="ABC_KpsT_Wzt"/>
    <property type="match status" value="1"/>
</dbReference>
<protein>
    <submittedName>
        <fullName evidence="6">ABC transporter ATP-binding protein</fullName>
    </submittedName>
</protein>
<dbReference type="Proteomes" id="UP000654452">
    <property type="component" value="Unassembled WGS sequence"/>
</dbReference>
<dbReference type="InterPro" id="IPR003593">
    <property type="entry name" value="AAA+_ATPase"/>
</dbReference>
<dbReference type="InterPro" id="IPR015860">
    <property type="entry name" value="ABC_transpr_TagH-like"/>
</dbReference>
<evidence type="ECO:0000256" key="1">
    <source>
        <dbReference type="ARBA" id="ARBA00005417"/>
    </source>
</evidence>
<dbReference type="PANTHER" id="PTHR46743:SF2">
    <property type="entry name" value="TEICHOIC ACIDS EXPORT ATP-BINDING PROTEIN TAGH"/>
    <property type="match status" value="1"/>
</dbReference>
<dbReference type="InterPro" id="IPR027417">
    <property type="entry name" value="P-loop_NTPase"/>
</dbReference>
<dbReference type="RefSeq" id="WP_200487178.1">
    <property type="nucleotide sequence ID" value="NZ_JAEPIV010000031.1"/>
</dbReference>
<evidence type="ECO:0000256" key="3">
    <source>
        <dbReference type="ARBA" id="ARBA00022741"/>
    </source>
</evidence>
<organism evidence="6 7">
    <name type="scientific">Azospirillum aestuarii</name>
    <dbReference type="NCBI Taxonomy" id="2802052"/>
    <lineage>
        <taxon>Bacteria</taxon>
        <taxon>Pseudomonadati</taxon>
        <taxon>Pseudomonadota</taxon>
        <taxon>Alphaproteobacteria</taxon>
        <taxon>Rhodospirillales</taxon>
        <taxon>Azospirillaceae</taxon>
        <taxon>Azospirillum</taxon>
    </lineage>
</organism>
<proteinExistence type="inferred from homology"/>
<dbReference type="SUPFAM" id="SSF52540">
    <property type="entry name" value="P-loop containing nucleoside triphosphate hydrolases"/>
    <property type="match status" value="1"/>
</dbReference>